<keyword evidence="1" id="KW-0732">Signal</keyword>
<dbReference type="InterPro" id="IPR035070">
    <property type="entry name" value="Streptogrisin_prodomain"/>
</dbReference>
<dbReference type="AlphaFoldDB" id="A0AAW9QY69"/>
<dbReference type="EMBL" id="JBBDHC010000003">
    <property type="protein sequence ID" value="MEJ1248745.1"/>
    <property type="molecule type" value="Genomic_DNA"/>
</dbReference>
<evidence type="ECO:0000256" key="1">
    <source>
        <dbReference type="SAM" id="SignalP"/>
    </source>
</evidence>
<gene>
    <name evidence="2" type="ORF">WB794_03515</name>
</gene>
<evidence type="ECO:0000313" key="3">
    <source>
        <dbReference type="Proteomes" id="UP001364472"/>
    </source>
</evidence>
<sequence length="332" mass="34698">MKHLMKMYMRRALVVAIVGAGISLAGASDLPGQLSASDGMLAQVMALHSLDERGAIERLAAEEAATDLYHRVQGMNIPGYAGAWFDADSQKLHVALSDMALAEMLSKFGAAPVQVAWSLAELEGVQRMIGGGESGLGPAELRKLYVDPRTNRVFVGVVPGQADAVSARLSAYADKVEVHEVPHTVTLTADIRAGDGTRNKTWETLHGGIWPCTIGASVENGFYTAGHCVDAGNVLTTPAGTTTVGQAQLSAYPPASSTIHDVAWVKGATGWTPKPKVNGYSDGIISVPAKWAGTATAPIGVSVCRYGQTSGGPHCAWSMRSMSARGSGRTPS</sequence>
<feature type="signal peptide" evidence="1">
    <location>
        <begin position="1"/>
        <end position="27"/>
    </location>
</feature>
<evidence type="ECO:0008006" key="4">
    <source>
        <dbReference type="Google" id="ProtNLM"/>
    </source>
</evidence>
<organism evidence="2 3">
    <name type="scientific">Denitratimonas tolerans</name>
    <dbReference type="NCBI Taxonomy" id="1338420"/>
    <lineage>
        <taxon>Bacteria</taxon>
        <taxon>Pseudomonadati</taxon>
        <taxon>Pseudomonadota</taxon>
        <taxon>Gammaproteobacteria</taxon>
        <taxon>Lysobacterales</taxon>
        <taxon>Lysobacteraceae</taxon>
        <taxon>Denitratimonas</taxon>
    </lineage>
</organism>
<dbReference type="Gene3D" id="3.30.300.50">
    <property type="match status" value="1"/>
</dbReference>
<evidence type="ECO:0000313" key="2">
    <source>
        <dbReference type="EMBL" id="MEJ1248745.1"/>
    </source>
</evidence>
<accession>A0AAW9QY69</accession>
<name>A0AAW9QY69_9GAMM</name>
<feature type="chain" id="PRO_5043701482" description="Streptogrisin C" evidence="1">
    <location>
        <begin position="28"/>
        <end position="332"/>
    </location>
</feature>
<dbReference type="InterPro" id="IPR009003">
    <property type="entry name" value="Peptidase_S1_PA"/>
</dbReference>
<dbReference type="Proteomes" id="UP001364472">
    <property type="component" value="Unassembled WGS sequence"/>
</dbReference>
<dbReference type="InterPro" id="IPR043504">
    <property type="entry name" value="Peptidase_S1_PA_chymotrypsin"/>
</dbReference>
<comment type="caution">
    <text evidence="2">The sequence shown here is derived from an EMBL/GenBank/DDBJ whole genome shotgun (WGS) entry which is preliminary data.</text>
</comment>
<dbReference type="RefSeq" id="WP_337334458.1">
    <property type="nucleotide sequence ID" value="NZ_JBBDHC010000003.1"/>
</dbReference>
<protein>
    <recommendedName>
        <fullName evidence="4">Streptogrisin C</fullName>
    </recommendedName>
</protein>
<keyword evidence="3" id="KW-1185">Reference proteome</keyword>
<dbReference type="SUPFAM" id="SSF50494">
    <property type="entry name" value="Trypsin-like serine proteases"/>
    <property type="match status" value="1"/>
</dbReference>
<dbReference type="Gene3D" id="2.40.10.10">
    <property type="entry name" value="Trypsin-like serine proteases"/>
    <property type="match status" value="1"/>
</dbReference>
<reference evidence="2 3" key="1">
    <citation type="journal article" date="2016" name="Antonie Van Leeuwenhoek">
        <title>Denitratimonas tolerans gen. nov., sp. nov., a denitrifying bacterium isolated from a bioreactor for tannery wastewater treatment.</title>
        <authorList>
            <person name="Han S.I."/>
            <person name="Kim J.O."/>
            <person name="Lee Y.R."/>
            <person name="Ekpeghere K.I."/>
            <person name="Koh S.C."/>
            <person name="Whang K.S."/>
        </authorList>
    </citation>
    <scope>NUCLEOTIDE SEQUENCE [LARGE SCALE GENOMIC DNA]</scope>
    <source>
        <strain evidence="2 3">KACC 17565</strain>
    </source>
</reference>
<proteinExistence type="predicted"/>